<dbReference type="EMBL" id="ASQP01000501">
    <property type="protein sequence ID" value="OMI33961.1"/>
    <property type="molecule type" value="Genomic_DNA"/>
</dbReference>
<sequence>MSSVFDVADDGAGGDGGADFGGQALDGAGAVGVDGLFHLHRFQDHYEVAFGDLVAFGDGDLDDGALHGGGQGVARGGGAGLPGRLALGLLRPRTAGRGGCRDAQGGGEGDFQALAADLDDHHLARGGLLGLVPASGGGVGGDGVGELGLDPAGVDRERLAGEGGVGDHGPVEGDRGRHALDLELRQRPRRALEGLGAGGAGDDELGQQGVPRRADHAAGLHAGVQAHPRAGGGCEGGDGAGGGEEVAAGVLAVDAELDGVSAHGRVVVAEGLAVGDAEHLPDQVDAGDFLGDRVLDLEAGVDLQEGDRAVRAHQELDRAGADVAGFLEDGFGGAAQFGVLCVGEEGGGGFFDEFLVAALEGAVAGGDDDHVAVGIRQALGLDVAGLVEVALDEAFAAAEGGHGLADGGVVEFGDFFEGAGDFQAAAAAAEGGLDGDRQAVLPGEGEDFVRAGDGVGGAGDQGGAGALGDVAGGDLVPEVADRGRRGADPGQAGVEDGLGEVGVLGQEAVAGVDGVGAGFGGGGQDLGLVEVAGRWCVTAQRVGFVGRAHMHRVPVRIGIDRNTRDPGIPTGTGNADRDFATIGDEHLFHALSSLCQKNRPSRTVGGYPRARLRKSSTTFAYASGSVSRPSRCPAFGRTCVSAWS</sequence>
<reference evidence="2 3" key="1">
    <citation type="submission" date="2013-05" db="EMBL/GenBank/DDBJ databases">
        <title>Genome sequence of Streptomyces sparsogenes DSM 40356.</title>
        <authorList>
            <person name="Coyne S."/>
            <person name="Seebeck F.P."/>
        </authorList>
    </citation>
    <scope>NUCLEOTIDE SEQUENCE [LARGE SCALE GENOMIC DNA]</scope>
    <source>
        <strain evidence="2 3">DSM 40356</strain>
    </source>
</reference>
<comment type="caution">
    <text evidence="2">The sequence shown here is derived from an EMBL/GenBank/DDBJ whole genome shotgun (WGS) entry which is preliminary data.</text>
</comment>
<gene>
    <name evidence="2" type="ORF">SPAR_39134</name>
</gene>
<name>A0A1R1S6L4_9ACTN</name>
<dbReference type="AlphaFoldDB" id="A0A1R1S6L4"/>
<evidence type="ECO:0000313" key="3">
    <source>
        <dbReference type="Proteomes" id="UP000186168"/>
    </source>
</evidence>
<protein>
    <submittedName>
        <fullName evidence="2">Choline dehydrogenase</fullName>
    </submittedName>
</protein>
<dbReference type="AntiFam" id="ANF00133">
    <property type="entry name" value="Shadow ORF (opposite mccA)"/>
</dbReference>
<accession>A0A1R1S6L4</accession>
<organism evidence="2 3">
    <name type="scientific">Streptomyces sparsogenes DSM 40356</name>
    <dbReference type="NCBI Taxonomy" id="1331668"/>
    <lineage>
        <taxon>Bacteria</taxon>
        <taxon>Bacillati</taxon>
        <taxon>Actinomycetota</taxon>
        <taxon>Actinomycetes</taxon>
        <taxon>Kitasatosporales</taxon>
        <taxon>Streptomycetaceae</taxon>
        <taxon>Streptomyces</taxon>
    </lineage>
</organism>
<feature type="region of interest" description="Disordered" evidence="1">
    <location>
        <begin position="156"/>
        <end position="175"/>
    </location>
</feature>
<proteinExistence type="predicted"/>
<keyword evidence="3" id="KW-1185">Reference proteome</keyword>
<evidence type="ECO:0000313" key="2">
    <source>
        <dbReference type="EMBL" id="OMI33961.1"/>
    </source>
</evidence>
<dbReference type="Proteomes" id="UP000186168">
    <property type="component" value="Unassembled WGS sequence"/>
</dbReference>
<evidence type="ECO:0000256" key="1">
    <source>
        <dbReference type="SAM" id="MobiDB-lite"/>
    </source>
</evidence>